<dbReference type="Gene3D" id="3.30.250.20">
    <property type="entry name" value="L1 transposable element, C-terminal domain"/>
    <property type="match status" value="1"/>
</dbReference>
<comment type="caution">
    <text evidence="1">The sequence shown here is derived from an EMBL/GenBank/DDBJ whole genome shotgun (WGS) entry which is preliminary data.</text>
</comment>
<protein>
    <submittedName>
        <fullName evidence="1">Uncharacterized protein</fullName>
    </submittedName>
</protein>
<dbReference type="EMBL" id="JAAKFY010000020">
    <property type="protein sequence ID" value="KAF3841367.1"/>
    <property type="molecule type" value="Genomic_DNA"/>
</dbReference>
<dbReference type="InterPro" id="IPR042566">
    <property type="entry name" value="L1_C"/>
</dbReference>
<organism evidence="1 2">
    <name type="scientific">Dissostichus mawsoni</name>
    <name type="common">Antarctic cod</name>
    <dbReference type="NCBI Taxonomy" id="36200"/>
    <lineage>
        <taxon>Eukaryota</taxon>
        <taxon>Metazoa</taxon>
        <taxon>Chordata</taxon>
        <taxon>Craniata</taxon>
        <taxon>Vertebrata</taxon>
        <taxon>Euteleostomi</taxon>
        <taxon>Actinopterygii</taxon>
        <taxon>Neopterygii</taxon>
        <taxon>Teleostei</taxon>
        <taxon>Neoteleostei</taxon>
        <taxon>Acanthomorphata</taxon>
        <taxon>Eupercaria</taxon>
        <taxon>Perciformes</taxon>
        <taxon>Notothenioidei</taxon>
        <taxon>Nototheniidae</taxon>
        <taxon>Dissostichus</taxon>
    </lineage>
</organism>
<reference evidence="1 2" key="1">
    <citation type="submission" date="2020-03" db="EMBL/GenBank/DDBJ databases">
        <title>Dissostichus mawsoni Genome sequencing and assembly.</title>
        <authorList>
            <person name="Park H."/>
        </authorList>
    </citation>
    <scope>NUCLEOTIDE SEQUENCE [LARGE SCALE GENOMIC DNA]</scope>
    <source>
        <strain evidence="1">DM0001</strain>
        <tissue evidence="1">Muscle</tissue>
    </source>
</reference>
<proteinExistence type="predicted"/>
<dbReference type="OrthoDB" id="10059413at2759"/>
<sequence length="193" mass="22125">MTVLKAVRAKKQLLYKDRPVRFYPDLAAGIHKKQKEFDTVRQKLRTMGIRYGMLLPAKLLPTNECNTAFQQRLVCSVLSLSSLENVPLGPCVHPVEVVISWMGPCLVDSHHPRRVSSEHSTGSLMSLSVLGSRCLKMVVLSWRSQALITARMMVCQKMYTYQRRDFMGLVQQRMTQAAYVTNKMYQQVNQYVI</sequence>
<dbReference type="AlphaFoldDB" id="A0A7J5XXY7"/>
<evidence type="ECO:0000313" key="1">
    <source>
        <dbReference type="EMBL" id="KAF3841367.1"/>
    </source>
</evidence>
<dbReference type="Proteomes" id="UP000518266">
    <property type="component" value="Unassembled WGS sequence"/>
</dbReference>
<evidence type="ECO:0000313" key="2">
    <source>
        <dbReference type="Proteomes" id="UP000518266"/>
    </source>
</evidence>
<name>A0A7J5XXY7_DISMA</name>
<accession>A0A7J5XXY7</accession>
<keyword evidence="2" id="KW-1185">Reference proteome</keyword>
<gene>
    <name evidence="1" type="ORF">F7725_007229</name>
</gene>